<feature type="domain" description="YhaN AAA" evidence="3">
    <location>
        <begin position="1"/>
        <end position="206"/>
    </location>
</feature>
<dbReference type="STRING" id="152268.A6K24_07845"/>
<reference evidence="5" key="1">
    <citation type="submission" date="2016-04" db="EMBL/GenBank/DDBJ databases">
        <authorList>
            <person name="Lyu Z."/>
            <person name="Lyu W."/>
        </authorList>
    </citation>
    <scope>NUCLEOTIDE SEQUENCE [LARGE SCALE GENOMIC DNA]</scope>
    <source>
        <strain evidence="5">C44</strain>
    </source>
</reference>
<proteinExistence type="predicted"/>
<comment type="caution">
    <text evidence="4">The sequence shown here is derived from an EMBL/GenBank/DDBJ whole genome shotgun (WGS) entry which is preliminary data.</text>
</comment>
<feature type="transmembrane region" description="Helical" evidence="2">
    <location>
        <begin position="471"/>
        <end position="489"/>
    </location>
</feature>
<keyword evidence="2" id="KW-1133">Transmembrane helix</keyword>
<dbReference type="EMBL" id="LWSG01000034">
    <property type="protein sequence ID" value="OAS84008.1"/>
    <property type="molecule type" value="Genomic_DNA"/>
</dbReference>
<dbReference type="AlphaFoldDB" id="A0A179SRS9"/>
<evidence type="ECO:0000313" key="4">
    <source>
        <dbReference type="EMBL" id="OAS84008.1"/>
    </source>
</evidence>
<keyword evidence="1" id="KW-0175">Coiled coil</keyword>
<dbReference type="InterPro" id="IPR038734">
    <property type="entry name" value="YhaN_AAA"/>
</dbReference>
<dbReference type="PANTHER" id="PTHR41259:SF1">
    <property type="entry name" value="DOUBLE-STRAND BREAK REPAIR RAD50 ATPASE, PUTATIVE-RELATED"/>
    <property type="match status" value="1"/>
</dbReference>
<evidence type="ECO:0000313" key="5">
    <source>
        <dbReference type="Proteomes" id="UP000078534"/>
    </source>
</evidence>
<dbReference type="RefSeq" id="WP_066336911.1">
    <property type="nucleotide sequence ID" value="NZ_LWSG01000034.1"/>
</dbReference>
<keyword evidence="2" id="KW-0812">Transmembrane</keyword>
<dbReference type="Proteomes" id="UP000078534">
    <property type="component" value="Unassembled WGS sequence"/>
</dbReference>
<dbReference type="InterPro" id="IPR027417">
    <property type="entry name" value="P-loop_NTPase"/>
</dbReference>
<keyword evidence="2" id="KW-0472">Membrane</keyword>
<accession>A0A179SRS9</accession>
<dbReference type="Pfam" id="PF13514">
    <property type="entry name" value="AAA_27"/>
    <property type="match status" value="1"/>
</dbReference>
<evidence type="ECO:0000256" key="2">
    <source>
        <dbReference type="SAM" id="Phobius"/>
    </source>
</evidence>
<feature type="coiled-coil region" evidence="1">
    <location>
        <begin position="408"/>
        <end position="467"/>
    </location>
</feature>
<feature type="coiled-coil region" evidence="1">
    <location>
        <begin position="283"/>
        <end position="357"/>
    </location>
</feature>
<feature type="coiled-coil region" evidence="1">
    <location>
        <begin position="693"/>
        <end position="727"/>
    </location>
</feature>
<keyword evidence="5" id="KW-1185">Reference proteome</keyword>
<evidence type="ECO:0000259" key="3">
    <source>
        <dbReference type="Pfam" id="PF13514"/>
    </source>
</evidence>
<name>A0A179SRS9_9BACI</name>
<dbReference type="PANTHER" id="PTHR41259">
    <property type="entry name" value="DOUBLE-STRAND BREAK REPAIR RAD50 ATPASE, PUTATIVE-RELATED"/>
    <property type="match status" value="1"/>
</dbReference>
<organism evidence="4 5">
    <name type="scientific">Metabacillus litoralis</name>
    <dbReference type="NCBI Taxonomy" id="152268"/>
    <lineage>
        <taxon>Bacteria</taxon>
        <taxon>Bacillati</taxon>
        <taxon>Bacillota</taxon>
        <taxon>Bacilli</taxon>
        <taxon>Bacillales</taxon>
        <taxon>Bacillaceae</taxon>
        <taxon>Metabacillus</taxon>
    </lineage>
</organism>
<dbReference type="OrthoDB" id="9764467at2"/>
<sequence length="994" mass="116225">MKIEKLMIYGYGKFENQTIEFTDSKLQIIYGENEAGKSTIMSFIHSILFGFPTKQQTGNRYEPKRGSAYGGYLMIRTEENQQLKIERRPGKAGGEVIVELEGGTVQKEEYLQTILGGIDLETYKSIFSFDIHGLQQIHKMNSDQIGKFLFLSSIYGAEALFTIEHTLIKQQDMLFKPSGKRPVLNEALSKLKESNRQLLEAKGKNNEYQQLLTEKDSLKEQLLSLDLNKKQQITKQKKLEKIKAILPLIRERNWCVDQLSLLPDTTGFPEDGLQQLDQFVLTLQPMEAQLHSLRSKNQQYEVEAEELTVNHKVLTMLPTIHSIREQLPLYKEKKHNEHLKEQRIEQLKHEINLYKQRLYPQLNDEEVSKIHATVPIKESIKKALADDQHLNQRKKMVDEQFEQAKKSLEETEWKISDLQKGVLSAEERKALENEVSRKEALNPAHIKAEHQQILSQIQGRRREHKKEKKQRVLLVGGLALLLLIGSSWFISEQDWLISGILIIGLIVALLQLKRVITKEDPLIDHLTSRQKILEQEIISLKESGEDYQSLSELMKILDKDNKIIQALHHEQLLHKQHERTYDRVLKLYEEWEDDYFKSTESSSRLAKLLQLEKSTTPDALLEAFDTLQHIQQIMLKRQQNLAELLIINQEIVQYENTVNETLQACGLEKDSIEEAVYELFKLSSLEVEKNDQLLKIMDRKSETEEAIDTLTNKMNFLKDEKEELLIRVGVENEDEFRKMAKNHLKREELTKQKMWVEKQLTTEMNVNLETIPVDEYEDIDEKLFELEKVIEFSEQDGKKTQQEYSSVLHKINEIEQSGTYSKLRHATENEKAVVREYAEQWVVRALAKDLLNQTVERHREVRLPALLAYIEKYFKKLTSNKYKHVFLPNNKQSFIVERSDGMRFFAEELSQATAEQLYLSIRLALVKTINEQFHLPIMIDDSFVHFDHHRTANIMQLLQELKQDNQVIYFTCHQHISKTYHSNNMVNLSELYVG</sequence>
<dbReference type="Gene3D" id="3.40.50.300">
    <property type="entry name" value="P-loop containing nucleotide triphosphate hydrolases"/>
    <property type="match status" value="2"/>
</dbReference>
<protein>
    <recommendedName>
        <fullName evidence="3">YhaN AAA domain-containing protein</fullName>
    </recommendedName>
</protein>
<gene>
    <name evidence="4" type="ORF">A6K24_07845</name>
</gene>
<feature type="transmembrane region" description="Helical" evidence="2">
    <location>
        <begin position="495"/>
        <end position="512"/>
    </location>
</feature>
<dbReference type="SUPFAM" id="SSF52540">
    <property type="entry name" value="P-loop containing nucleoside triphosphate hydrolases"/>
    <property type="match status" value="1"/>
</dbReference>
<evidence type="ECO:0000256" key="1">
    <source>
        <dbReference type="SAM" id="Coils"/>
    </source>
</evidence>
<feature type="coiled-coil region" evidence="1">
    <location>
        <begin position="184"/>
        <end position="228"/>
    </location>
</feature>